<accession>A0A2M4DBL4</accession>
<proteinExistence type="predicted"/>
<feature type="chain" id="PRO_5014610825" evidence="2">
    <location>
        <begin position="22"/>
        <end position="99"/>
    </location>
</feature>
<reference evidence="3" key="1">
    <citation type="submission" date="2018-01" db="EMBL/GenBank/DDBJ databases">
        <title>An insight into the sialome of Amazonian anophelines.</title>
        <authorList>
            <person name="Ribeiro J.M."/>
            <person name="Scarpassa V."/>
            <person name="Calvo E."/>
        </authorList>
    </citation>
    <scope>NUCLEOTIDE SEQUENCE</scope>
</reference>
<keyword evidence="2" id="KW-0732">Signal</keyword>
<evidence type="ECO:0000313" key="3">
    <source>
        <dbReference type="EMBL" id="MBW74990.1"/>
    </source>
</evidence>
<evidence type="ECO:0000256" key="2">
    <source>
        <dbReference type="SAM" id="SignalP"/>
    </source>
</evidence>
<dbReference type="EMBL" id="GGFL01010812">
    <property type="protein sequence ID" value="MBW74990.1"/>
    <property type="molecule type" value="Transcribed_RNA"/>
</dbReference>
<name>A0A2M4DBL4_ANODA</name>
<dbReference type="AlphaFoldDB" id="A0A2M4DBL4"/>
<evidence type="ECO:0000256" key="1">
    <source>
        <dbReference type="SAM" id="MobiDB-lite"/>
    </source>
</evidence>
<protein>
    <submittedName>
        <fullName evidence="3">Putative secreted protein</fullName>
    </submittedName>
</protein>
<feature type="region of interest" description="Disordered" evidence="1">
    <location>
        <begin position="49"/>
        <end position="77"/>
    </location>
</feature>
<dbReference type="PROSITE" id="PS51257">
    <property type="entry name" value="PROKAR_LIPOPROTEIN"/>
    <property type="match status" value="1"/>
</dbReference>
<feature type="compositionally biased region" description="Low complexity" evidence="1">
    <location>
        <begin position="49"/>
        <end position="61"/>
    </location>
</feature>
<feature type="signal peptide" evidence="2">
    <location>
        <begin position="1"/>
        <end position="21"/>
    </location>
</feature>
<organism evidence="3">
    <name type="scientific">Anopheles darlingi</name>
    <name type="common">Mosquito</name>
    <dbReference type="NCBI Taxonomy" id="43151"/>
    <lineage>
        <taxon>Eukaryota</taxon>
        <taxon>Metazoa</taxon>
        <taxon>Ecdysozoa</taxon>
        <taxon>Arthropoda</taxon>
        <taxon>Hexapoda</taxon>
        <taxon>Insecta</taxon>
        <taxon>Pterygota</taxon>
        <taxon>Neoptera</taxon>
        <taxon>Endopterygota</taxon>
        <taxon>Diptera</taxon>
        <taxon>Nematocera</taxon>
        <taxon>Culicoidea</taxon>
        <taxon>Culicidae</taxon>
        <taxon>Anophelinae</taxon>
        <taxon>Anopheles</taxon>
    </lineage>
</organism>
<sequence length="99" mass="10147">MRASGIVLSHMLISCMQVSSSSCSGKHSQYSQCSIVASMFDGRWLSTESGVSGDDGGVSSVELGKGEGLRARNRPGEAGGLNLTRHVAAFTVAGVVSGK</sequence>